<dbReference type="SUPFAM" id="SSF48403">
    <property type="entry name" value="Ankyrin repeat"/>
    <property type="match status" value="1"/>
</dbReference>
<dbReference type="PROSITE" id="PS50088">
    <property type="entry name" value="ANK_REPEAT"/>
    <property type="match status" value="1"/>
</dbReference>
<gene>
    <name evidence="3" type="ORF">PAC_08110</name>
</gene>
<dbReference type="PANTHER" id="PTHR24118">
    <property type="entry name" value="POTE ANKYRIN DOMAIN"/>
    <property type="match status" value="1"/>
</dbReference>
<evidence type="ECO:0000256" key="1">
    <source>
        <dbReference type="PROSITE-ProRule" id="PRU00023"/>
    </source>
</evidence>
<dbReference type="Proteomes" id="UP000184330">
    <property type="component" value="Unassembled WGS sequence"/>
</dbReference>
<evidence type="ECO:0000313" key="3">
    <source>
        <dbReference type="EMBL" id="CZR58219.1"/>
    </source>
</evidence>
<organism evidence="3 4">
    <name type="scientific">Phialocephala subalpina</name>
    <dbReference type="NCBI Taxonomy" id="576137"/>
    <lineage>
        <taxon>Eukaryota</taxon>
        <taxon>Fungi</taxon>
        <taxon>Dikarya</taxon>
        <taxon>Ascomycota</taxon>
        <taxon>Pezizomycotina</taxon>
        <taxon>Leotiomycetes</taxon>
        <taxon>Helotiales</taxon>
        <taxon>Mollisiaceae</taxon>
        <taxon>Phialocephala</taxon>
        <taxon>Phialocephala fortinii species complex</taxon>
    </lineage>
</organism>
<dbReference type="STRING" id="576137.A0A1L7WZL9"/>
<feature type="repeat" description="ANK" evidence="1">
    <location>
        <begin position="180"/>
        <end position="212"/>
    </location>
</feature>
<dbReference type="InterPro" id="IPR025676">
    <property type="entry name" value="Clr5_dom"/>
</dbReference>
<name>A0A1L7WZL9_9HELO</name>
<dbReference type="AlphaFoldDB" id="A0A1L7WZL9"/>
<keyword evidence="4" id="KW-1185">Reference proteome</keyword>
<dbReference type="PANTHER" id="PTHR24118:SF100">
    <property type="entry name" value="FYVE-TYPE DOMAIN-CONTAINING PROTEIN"/>
    <property type="match status" value="1"/>
</dbReference>
<dbReference type="InterPro" id="IPR036770">
    <property type="entry name" value="Ankyrin_rpt-contain_sf"/>
</dbReference>
<dbReference type="InterPro" id="IPR002110">
    <property type="entry name" value="Ankyrin_rpt"/>
</dbReference>
<evidence type="ECO:0000313" key="4">
    <source>
        <dbReference type="Proteomes" id="UP000184330"/>
    </source>
</evidence>
<dbReference type="Pfam" id="PF12796">
    <property type="entry name" value="Ank_2"/>
    <property type="match status" value="1"/>
</dbReference>
<accession>A0A1L7WZL9</accession>
<dbReference type="OrthoDB" id="823504at2759"/>
<protein>
    <recommendedName>
        <fullName evidence="2">Clr5 domain-containing protein</fullName>
    </recommendedName>
</protein>
<dbReference type="EMBL" id="FJOG01000011">
    <property type="protein sequence ID" value="CZR58219.1"/>
    <property type="molecule type" value="Genomic_DNA"/>
</dbReference>
<dbReference type="Gene3D" id="1.25.40.20">
    <property type="entry name" value="Ankyrin repeat-containing domain"/>
    <property type="match status" value="2"/>
</dbReference>
<feature type="domain" description="Clr5" evidence="2">
    <location>
        <begin position="1"/>
        <end position="54"/>
    </location>
</feature>
<proteinExistence type="predicted"/>
<keyword evidence="1" id="KW-0040">ANK repeat</keyword>
<dbReference type="PROSITE" id="PS50297">
    <property type="entry name" value="ANK_REP_REGION"/>
    <property type="match status" value="1"/>
</dbReference>
<dbReference type="Pfam" id="PF14420">
    <property type="entry name" value="Clr5"/>
    <property type="match status" value="1"/>
</dbReference>
<dbReference type="SMART" id="SM00248">
    <property type="entry name" value="ANK"/>
    <property type="match status" value="4"/>
</dbReference>
<evidence type="ECO:0000259" key="2">
    <source>
        <dbReference type="Pfam" id="PF14420"/>
    </source>
</evidence>
<reference evidence="3 4" key="1">
    <citation type="submission" date="2016-03" db="EMBL/GenBank/DDBJ databases">
        <authorList>
            <person name="Ploux O."/>
        </authorList>
    </citation>
    <scope>NUCLEOTIDE SEQUENCE [LARGE SCALE GENOMIC DNA]</scope>
    <source>
        <strain evidence="3 4">UAMH 11012</strain>
    </source>
</reference>
<sequence>MAKDWDQYKTEIKTLYITNGKSLDDVRRILKGRHNFDASERAYRMKLEYWGIRKNKVPVGVGSQARPRRKTKTITIAGPSSGAQSSNDVTDLLENTNFPSWSQFDNNEAWAPGFNFPALNRTSLPMPSFHDNFNVPYIPPNREVDLPSSQDLFKTISEGTEKELLEHLSSGASVNIRDNLNNSPLHAAITKGNIGMAKALLKYGADVDAIGFKGKSPLHLSVVSKNLVQLLLKHQPNLSLQDDEGNSILHYLLRLPNWWSDLDIQTAIKSVLFAGVNINTQNRAGESPLHRIIAEAIPASSGYMDIILEFLNCKPDVTTPMRNGQALLGVFLENTSILQKDTERWASPEWVKAGFWCLEQFLVAGANRNFTFHSQPLLHYCLESGKFWEGRPSGSFLVHLVEEADLDIPGSDGNYPLHVALTRKNSRWNPDSSFPHCKVTSALIARQVSVNIPNRAGASPLELWLTGYRPQPELNKVTILLVEAGASSTITTTAGKTLFDLLTYQSRECRVFLTRTLLEADIKAQQPENDTAAGSEWVEVWRSAWKQSLWSIAKASLTKLEYLDFRPKSKTFMECAFVVIAERLLERHKSRLKLFLEKNLEKGSAMENYEEYCAILRDCRERKADIDVSFYTFLLDIMDF</sequence>